<organism evidence="2 3">
    <name type="scientific">Aphanomyces astaci</name>
    <name type="common">Crayfish plague agent</name>
    <dbReference type="NCBI Taxonomy" id="112090"/>
    <lineage>
        <taxon>Eukaryota</taxon>
        <taxon>Sar</taxon>
        <taxon>Stramenopiles</taxon>
        <taxon>Oomycota</taxon>
        <taxon>Saprolegniomycetes</taxon>
        <taxon>Saprolegniales</taxon>
        <taxon>Verrucalvaceae</taxon>
        <taxon>Aphanomyces</taxon>
    </lineage>
</organism>
<dbReference type="AlphaFoldDB" id="A0A397C4Q8"/>
<feature type="region of interest" description="Disordered" evidence="1">
    <location>
        <begin position="150"/>
        <end position="176"/>
    </location>
</feature>
<gene>
    <name evidence="2" type="ORF">DYB30_010796</name>
</gene>
<dbReference type="VEuPathDB" id="FungiDB:H257_13262"/>
<sequence>MRCCVSCSAVDSTVGPSFGRSTTKPKVAVYRGIVDTTTVFLRITETCKTLYTLAVPTRRHPHSRLMLKWRAMDAKFMATGDFCLLDKGLSAADAHLRQQQMNHSAFFQNTRSCLATPGRIARCAPPNLDDQHAVVTLSFRECDAHPLLTTFSDPRRRSSSSTKYDPTDAASGVPAYEDEIPIMMTNFVTLEEGQDSTEQHH</sequence>
<name>A0A397C4Q8_APHAT</name>
<proteinExistence type="predicted"/>
<comment type="caution">
    <text evidence="2">The sequence shown here is derived from an EMBL/GenBank/DDBJ whole genome shotgun (WGS) entry which is preliminary data.</text>
</comment>
<evidence type="ECO:0000256" key="1">
    <source>
        <dbReference type="SAM" id="MobiDB-lite"/>
    </source>
</evidence>
<evidence type="ECO:0000313" key="3">
    <source>
        <dbReference type="Proteomes" id="UP000266643"/>
    </source>
</evidence>
<dbReference type="Proteomes" id="UP000266643">
    <property type="component" value="Unassembled WGS sequence"/>
</dbReference>
<accession>A0A397C4Q8</accession>
<reference evidence="2 3" key="1">
    <citation type="submission" date="2018-08" db="EMBL/GenBank/DDBJ databases">
        <title>Aphanomyces genome sequencing and annotation.</title>
        <authorList>
            <person name="Minardi D."/>
            <person name="Oidtmann B."/>
            <person name="Van Der Giezen M."/>
            <person name="Studholme D.J."/>
        </authorList>
    </citation>
    <scope>NUCLEOTIDE SEQUENCE [LARGE SCALE GENOMIC DNA]</scope>
    <source>
        <strain evidence="2 3">D2</strain>
    </source>
</reference>
<evidence type="ECO:0000313" key="2">
    <source>
        <dbReference type="EMBL" id="RHY39520.1"/>
    </source>
</evidence>
<protein>
    <submittedName>
        <fullName evidence="2">Uncharacterized protein</fullName>
    </submittedName>
</protein>
<dbReference type="EMBL" id="QUTD01011666">
    <property type="protein sequence ID" value="RHY39520.1"/>
    <property type="molecule type" value="Genomic_DNA"/>
</dbReference>